<gene>
    <name evidence="2" type="ORF">PACLA_8A071481</name>
</gene>
<comment type="caution">
    <text evidence="2">The sequence shown here is derived from an EMBL/GenBank/DDBJ whole genome shotgun (WGS) entry which is preliminary data.</text>
</comment>
<sequence length="156" mass="17791">MRATQSSSDAEHKQQLGKLVTYNTDALTMLGHIHMELLNRRRELIKPNLNKEYVSLCSPQTPITELLFGDDLQAQMASIKAANRISQSTTSSSKFNPNTRSPFEGAKNRLKGKQFAHSSHTNGKPFLWQNRGNNYRPYPQNKPKFPAGKKKSYQWQ</sequence>
<dbReference type="OrthoDB" id="5988333at2759"/>
<evidence type="ECO:0000313" key="3">
    <source>
        <dbReference type="Proteomes" id="UP001152795"/>
    </source>
</evidence>
<dbReference type="EMBL" id="CACRXK020001169">
    <property type="protein sequence ID" value="CAB3987413.1"/>
    <property type="molecule type" value="Genomic_DNA"/>
</dbReference>
<organism evidence="2 3">
    <name type="scientific">Paramuricea clavata</name>
    <name type="common">Red gorgonian</name>
    <name type="synonym">Violescent sea-whip</name>
    <dbReference type="NCBI Taxonomy" id="317549"/>
    <lineage>
        <taxon>Eukaryota</taxon>
        <taxon>Metazoa</taxon>
        <taxon>Cnidaria</taxon>
        <taxon>Anthozoa</taxon>
        <taxon>Octocorallia</taxon>
        <taxon>Malacalcyonacea</taxon>
        <taxon>Plexauridae</taxon>
        <taxon>Paramuricea</taxon>
    </lineage>
</organism>
<proteinExistence type="predicted"/>
<dbReference type="PANTHER" id="PTHR34239:SF2">
    <property type="entry name" value="TRANSPOSABLE ELEMENT P TRANSPOSASE_THAP9 CONSERVED DOMAIN-CONTAINING PROTEIN"/>
    <property type="match status" value="1"/>
</dbReference>
<feature type="region of interest" description="Disordered" evidence="1">
    <location>
        <begin position="84"/>
        <end position="156"/>
    </location>
</feature>
<protein>
    <submittedName>
        <fullName evidence="2">Uncharacterized protein</fullName>
    </submittedName>
</protein>
<evidence type="ECO:0000256" key="1">
    <source>
        <dbReference type="SAM" id="MobiDB-lite"/>
    </source>
</evidence>
<dbReference type="AlphaFoldDB" id="A0A6S7G979"/>
<dbReference type="PANTHER" id="PTHR34239">
    <property type="entry name" value="APPLE DOMAIN-CONTAINING PROTEIN"/>
    <property type="match status" value="1"/>
</dbReference>
<dbReference type="Proteomes" id="UP001152795">
    <property type="component" value="Unassembled WGS sequence"/>
</dbReference>
<feature type="compositionally biased region" description="Basic residues" evidence="1">
    <location>
        <begin position="147"/>
        <end position="156"/>
    </location>
</feature>
<reference evidence="2" key="1">
    <citation type="submission" date="2020-04" db="EMBL/GenBank/DDBJ databases">
        <authorList>
            <person name="Alioto T."/>
            <person name="Alioto T."/>
            <person name="Gomez Garrido J."/>
        </authorList>
    </citation>
    <scope>NUCLEOTIDE SEQUENCE</scope>
    <source>
        <strain evidence="2">A484AB</strain>
    </source>
</reference>
<name>A0A6S7G979_PARCT</name>
<feature type="compositionally biased region" description="Polar residues" evidence="1">
    <location>
        <begin position="84"/>
        <end position="101"/>
    </location>
</feature>
<keyword evidence="3" id="KW-1185">Reference proteome</keyword>
<accession>A0A6S7G979</accession>
<evidence type="ECO:0000313" key="2">
    <source>
        <dbReference type="EMBL" id="CAB3987413.1"/>
    </source>
</evidence>